<accession>A0ABX1LUQ3</accession>
<dbReference type="NCBIfam" id="TIGR02454">
    <property type="entry name" value="ECF_T_CbiQ"/>
    <property type="match status" value="1"/>
</dbReference>
<organism evidence="7 8">
    <name type="scientific">Pseudanabaena yagii GIHE-NHR1</name>
    <dbReference type="NCBI Taxonomy" id="2722753"/>
    <lineage>
        <taxon>Bacteria</taxon>
        <taxon>Bacillati</taxon>
        <taxon>Cyanobacteriota</taxon>
        <taxon>Cyanophyceae</taxon>
        <taxon>Pseudanabaenales</taxon>
        <taxon>Pseudanabaenaceae</taxon>
        <taxon>Pseudanabaena</taxon>
        <taxon>Pseudanabaena yagii</taxon>
    </lineage>
</organism>
<dbReference type="PANTHER" id="PTHR34857:SF2">
    <property type="entry name" value="SLL0384 PROTEIN"/>
    <property type="match status" value="1"/>
</dbReference>
<evidence type="ECO:0000256" key="2">
    <source>
        <dbReference type="ARBA" id="ARBA00022475"/>
    </source>
</evidence>
<dbReference type="EMBL" id="JAAVJL010000002">
    <property type="protein sequence ID" value="NMF59897.1"/>
    <property type="molecule type" value="Genomic_DNA"/>
</dbReference>
<keyword evidence="4 6" id="KW-1133">Transmembrane helix</keyword>
<evidence type="ECO:0000313" key="8">
    <source>
        <dbReference type="Proteomes" id="UP000738376"/>
    </source>
</evidence>
<evidence type="ECO:0000256" key="4">
    <source>
        <dbReference type="ARBA" id="ARBA00022989"/>
    </source>
</evidence>
<reference evidence="7 8" key="1">
    <citation type="submission" date="2020-03" db="EMBL/GenBank/DDBJ databases">
        <title>Draft Genome Sequence of 2-Methylisoborneol Producing Pseudanabaena yagii Strain GIHE-NHR1 Isolated from North Han River in South Korea.</title>
        <authorList>
            <person name="Jeong J."/>
        </authorList>
    </citation>
    <scope>NUCLEOTIDE SEQUENCE [LARGE SCALE GENOMIC DNA]</scope>
    <source>
        <strain evidence="7 8">GIHE-NHR1</strain>
    </source>
</reference>
<evidence type="ECO:0000256" key="3">
    <source>
        <dbReference type="ARBA" id="ARBA00022692"/>
    </source>
</evidence>
<evidence type="ECO:0000256" key="6">
    <source>
        <dbReference type="SAM" id="Phobius"/>
    </source>
</evidence>
<gene>
    <name evidence="7" type="primary">cbiQ</name>
    <name evidence="7" type="ORF">HC246_18195</name>
</gene>
<feature type="transmembrane region" description="Helical" evidence="6">
    <location>
        <begin position="116"/>
        <end position="136"/>
    </location>
</feature>
<comment type="subcellular location">
    <subcellularLocation>
        <location evidence="1">Cell membrane</location>
        <topology evidence="1">Multi-pass membrane protein</topology>
    </subcellularLocation>
</comment>
<comment type="caution">
    <text evidence="7">The sequence shown here is derived from an EMBL/GenBank/DDBJ whole genome shotgun (WGS) entry which is preliminary data.</text>
</comment>
<keyword evidence="3 6" id="KW-0812">Transmembrane</keyword>
<keyword evidence="8" id="KW-1185">Reference proteome</keyword>
<evidence type="ECO:0000256" key="5">
    <source>
        <dbReference type="ARBA" id="ARBA00023136"/>
    </source>
</evidence>
<feature type="transmembrane region" description="Helical" evidence="6">
    <location>
        <begin position="24"/>
        <end position="46"/>
    </location>
</feature>
<feature type="transmembrane region" description="Helical" evidence="6">
    <location>
        <begin position="52"/>
        <end position="69"/>
    </location>
</feature>
<evidence type="ECO:0000313" key="7">
    <source>
        <dbReference type="EMBL" id="NMF59897.1"/>
    </source>
</evidence>
<dbReference type="InterPro" id="IPR003339">
    <property type="entry name" value="ABC/ECF_trnsptr_transmembrane"/>
</dbReference>
<keyword evidence="5 6" id="KW-0472">Membrane</keyword>
<proteinExistence type="predicted"/>
<dbReference type="Pfam" id="PF02361">
    <property type="entry name" value="CbiQ"/>
    <property type="match status" value="1"/>
</dbReference>
<dbReference type="RefSeq" id="WP_169364868.1">
    <property type="nucleotide sequence ID" value="NZ_JAAVJL010000002.1"/>
</dbReference>
<dbReference type="Proteomes" id="UP000738376">
    <property type="component" value="Unassembled WGS sequence"/>
</dbReference>
<feature type="transmembrane region" description="Helical" evidence="6">
    <location>
        <begin position="81"/>
        <end position="104"/>
    </location>
</feature>
<dbReference type="InterPro" id="IPR012809">
    <property type="entry name" value="ECF_CbiQ"/>
</dbReference>
<protein>
    <submittedName>
        <fullName evidence="7">Cobalt ECF transporter T component CbiQ</fullName>
    </submittedName>
</protein>
<dbReference type="InterPro" id="IPR051611">
    <property type="entry name" value="ECF_transporter_component"/>
</dbReference>
<keyword evidence="2" id="KW-1003">Cell membrane</keyword>
<dbReference type="CDD" id="cd16914">
    <property type="entry name" value="EcfT"/>
    <property type="match status" value="1"/>
</dbReference>
<dbReference type="PANTHER" id="PTHR34857">
    <property type="entry name" value="SLL0384 PROTEIN"/>
    <property type="match status" value="1"/>
</dbReference>
<feature type="transmembrane region" description="Helical" evidence="6">
    <location>
        <begin position="148"/>
        <end position="169"/>
    </location>
</feature>
<name>A0ABX1LUQ3_9CYAN</name>
<evidence type="ECO:0000256" key="1">
    <source>
        <dbReference type="ARBA" id="ARBA00004651"/>
    </source>
</evidence>
<sequence>MLLHIPLLETHGHLSPHHRDRFNFWASLAVHTHLLCIFLLVFAIALTPIGRWWTWAIYGIATLPILYWSKVDLRILIKRMAIEFAFISVILVGTLFRGGGQILWQWRWLQITTNGLTVLGSVGIKAFLSLLLLNILTLSTSVPLLLQALVTLKMPPLLISILASMYRYIGVLTNEFKAMHRAATARNFAPQNLYNYQRGDRAWQRQVLGNMLGVLFIRTYDRGDRIYQAMLARGYQGIPVVTESTSGGWRDRLAIGCIIIVILSGQVFIH</sequence>